<dbReference type="PANTHER" id="PTHR38009">
    <property type="entry name" value="CONSERVED HYPOTHETICAL PHAGE TAIL PROTEIN"/>
    <property type="match status" value="1"/>
</dbReference>
<organism evidence="1 2">
    <name type="scientific">Paractinoplanes globisporus</name>
    <dbReference type="NCBI Taxonomy" id="113565"/>
    <lineage>
        <taxon>Bacteria</taxon>
        <taxon>Bacillati</taxon>
        <taxon>Actinomycetota</taxon>
        <taxon>Actinomycetes</taxon>
        <taxon>Micromonosporales</taxon>
        <taxon>Micromonosporaceae</taxon>
        <taxon>Paractinoplanes</taxon>
    </lineage>
</organism>
<comment type="caution">
    <text evidence="1">The sequence shown here is derived from an EMBL/GenBank/DDBJ whole genome shotgun (WGS) entry which is preliminary data.</text>
</comment>
<evidence type="ECO:0000313" key="1">
    <source>
        <dbReference type="EMBL" id="MFF5289002.1"/>
    </source>
</evidence>
<dbReference type="InterPro" id="IPR010667">
    <property type="entry name" value="Phage_T4_Gp19"/>
</dbReference>
<dbReference type="PANTHER" id="PTHR38009:SF1">
    <property type="entry name" value="CONSERVED HYPOTHETICAL PHAGE TAIL PROTEIN"/>
    <property type="match status" value="1"/>
</dbReference>
<dbReference type="Pfam" id="PF06841">
    <property type="entry name" value="Phage_T4_gp19"/>
    <property type="match status" value="1"/>
</dbReference>
<accession>A0ABW6W6R9</accession>
<keyword evidence="2" id="KW-1185">Reference proteome</keyword>
<name>A0ABW6W6R9_9ACTN</name>
<dbReference type="InterPro" id="IPR011747">
    <property type="entry name" value="CHP02241"/>
</dbReference>
<sequence length="150" mass="16935">MATGDRIDPYRGYNFTVEIDNITVAGFREASGLQLSIDSVEYREGNERTMHVRKLPGLRKYANIVLKRGITTNPELWNWYLNVVNGEADRRNGAIILRGESEAEANGVLRWNFEAAWPCKYEAPSFNATTNEVGIVSMELSVERVVQVPV</sequence>
<dbReference type="NCBIfam" id="TIGR02241">
    <property type="entry name" value="conserved hypothetical phage tail region protein"/>
    <property type="match status" value="1"/>
</dbReference>
<proteinExistence type="predicted"/>
<dbReference type="RefSeq" id="WP_020509349.1">
    <property type="nucleotide sequence ID" value="NZ_JBIAZU010000001.1"/>
</dbReference>
<dbReference type="EMBL" id="JBIAZU010000001">
    <property type="protein sequence ID" value="MFF5289002.1"/>
    <property type="molecule type" value="Genomic_DNA"/>
</dbReference>
<dbReference type="Proteomes" id="UP001602245">
    <property type="component" value="Unassembled WGS sequence"/>
</dbReference>
<gene>
    <name evidence="1" type="ORF">ACFY35_06170</name>
</gene>
<protein>
    <submittedName>
        <fullName evidence="1">Phage tail protein</fullName>
    </submittedName>
</protein>
<reference evidence="1 2" key="1">
    <citation type="submission" date="2024-10" db="EMBL/GenBank/DDBJ databases">
        <title>The Natural Products Discovery Center: Release of the First 8490 Sequenced Strains for Exploring Actinobacteria Biosynthetic Diversity.</title>
        <authorList>
            <person name="Kalkreuter E."/>
            <person name="Kautsar S.A."/>
            <person name="Yang D."/>
            <person name="Bader C.D."/>
            <person name="Teijaro C.N."/>
            <person name="Fluegel L."/>
            <person name="Davis C.M."/>
            <person name="Simpson J.R."/>
            <person name="Lauterbach L."/>
            <person name="Steele A.D."/>
            <person name="Gui C."/>
            <person name="Meng S."/>
            <person name="Li G."/>
            <person name="Viehrig K."/>
            <person name="Ye F."/>
            <person name="Su P."/>
            <person name="Kiefer A.F."/>
            <person name="Nichols A."/>
            <person name="Cepeda A.J."/>
            <person name="Yan W."/>
            <person name="Fan B."/>
            <person name="Jiang Y."/>
            <person name="Adhikari A."/>
            <person name="Zheng C.-J."/>
            <person name="Schuster L."/>
            <person name="Cowan T.M."/>
            <person name="Smanski M.J."/>
            <person name="Chevrette M.G."/>
            <person name="De Carvalho L.P.S."/>
            <person name="Shen B."/>
        </authorList>
    </citation>
    <scope>NUCLEOTIDE SEQUENCE [LARGE SCALE GENOMIC DNA]</scope>
    <source>
        <strain evidence="1 2">NPDC000087</strain>
    </source>
</reference>
<evidence type="ECO:0000313" key="2">
    <source>
        <dbReference type="Proteomes" id="UP001602245"/>
    </source>
</evidence>